<organism evidence="2 3">
    <name type="scientific">Discina gigas</name>
    <dbReference type="NCBI Taxonomy" id="1032678"/>
    <lineage>
        <taxon>Eukaryota</taxon>
        <taxon>Fungi</taxon>
        <taxon>Dikarya</taxon>
        <taxon>Ascomycota</taxon>
        <taxon>Pezizomycotina</taxon>
        <taxon>Pezizomycetes</taxon>
        <taxon>Pezizales</taxon>
        <taxon>Discinaceae</taxon>
        <taxon>Discina</taxon>
    </lineage>
</organism>
<keyword evidence="3" id="KW-1185">Reference proteome</keyword>
<feature type="compositionally biased region" description="Basic and acidic residues" evidence="1">
    <location>
        <begin position="183"/>
        <end position="207"/>
    </location>
</feature>
<gene>
    <name evidence="2" type="ORF">Q9L58_004303</name>
</gene>
<evidence type="ECO:0000256" key="1">
    <source>
        <dbReference type="SAM" id="MobiDB-lite"/>
    </source>
</evidence>
<comment type="caution">
    <text evidence="2">The sequence shown here is derived from an EMBL/GenBank/DDBJ whole genome shotgun (WGS) entry which is preliminary data.</text>
</comment>
<feature type="region of interest" description="Disordered" evidence="1">
    <location>
        <begin position="180"/>
        <end position="216"/>
    </location>
</feature>
<reference evidence="2 3" key="1">
    <citation type="submission" date="2024-02" db="EMBL/GenBank/DDBJ databases">
        <title>Discinaceae phylogenomics.</title>
        <authorList>
            <person name="Dirks A.C."/>
            <person name="James T.Y."/>
        </authorList>
    </citation>
    <scope>NUCLEOTIDE SEQUENCE [LARGE SCALE GENOMIC DNA]</scope>
    <source>
        <strain evidence="2 3">ACD0624</strain>
    </source>
</reference>
<dbReference type="PANTHER" id="PTHR31126">
    <property type="entry name" value="TYROSINE-PROTEIN PHOSPHATASE"/>
    <property type="match status" value="1"/>
</dbReference>
<dbReference type="Pfam" id="PF03162">
    <property type="entry name" value="Y_phosphatase2"/>
    <property type="match status" value="1"/>
</dbReference>
<evidence type="ECO:0000313" key="3">
    <source>
        <dbReference type="Proteomes" id="UP001447188"/>
    </source>
</evidence>
<dbReference type="PANTHER" id="PTHR31126:SF18">
    <property type="entry name" value="PROTEIN-TYROSINE-PHOSPHATASE"/>
    <property type="match status" value="1"/>
</dbReference>
<sequence length="216" mass="24069">MSNPTASRRPPNAALLVPPELFSIVTDAAPYPIYRCSSVSPENRPFLKTLNLKTIVSLTAEKPSKPLRAISEEQGIKLVHLGLWHPSTWEAYQPLSKSAVEKSLRLLTTDNLPALLVDGGHGTFVGVLRKLMGWNHTSIILEYRSFAGNHPRYGNEEFIEMVDTSRINIPEGIDFLTWYGPRSNDEDKAKGKEKEVGTETEKDKETAPNRTEVASN</sequence>
<evidence type="ECO:0000313" key="2">
    <source>
        <dbReference type="EMBL" id="KAL0636695.1"/>
    </source>
</evidence>
<dbReference type="Proteomes" id="UP001447188">
    <property type="component" value="Unassembled WGS sequence"/>
</dbReference>
<protein>
    <submittedName>
        <fullName evidence="2">Uncharacterized protein</fullName>
    </submittedName>
</protein>
<accession>A0ABR3GL91</accession>
<dbReference type="Gene3D" id="3.90.190.10">
    <property type="entry name" value="Protein tyrosine phosphatase superfamily"/>
    <property type="match status" value="1"/>
</dbReference>
<dbReference type="EMBL" id="JBBBZM010000045">
    <property type="protein sequence ID" value="KAL0636695.1"/>
    <property type="molecule type" value="Genomic_DNA"/>
</dbReference>
<dbReference type="SUPFAM" id="SSF52799">
    <property type="entry name" value="(Phosphotyrosine protein) phosphatases II"/>
    <property type="match status" value="1"/>
</dbReference>
<name>A0ABR3GL91_9PEZI</name>
<dbReference type="InterPro" id="IPR029021">
    <property type="entry name" value="Prot-tyrosine_phosphatase-like"/>
</dbReference>
<proteinExistence type="predicted"/>
<dbReference type="InterPro" id="IPR004861">
    <property type="entry name" value="Siw14-like"/>
</dbReference>